<feature type="domain" description="T6SS Phospholipase effector Tle1-like catalytic" evidence="2">
    <location>
        <begin position="137"/>
        <end position="328"/>
    </location>
</feature>
<feature type="region of interest" description="Disordered" evidence="1">
    <location>
        <begin position="195"/>
        <end position="233"/>
    </location>
</feature>
<proteinExistence type="predicted"/>
<dbReference type="Proteomes" id="UP000800036">
    <property type="component" value="Unassembled WGS sequence"/>
</dbReference>
<evidence type="ECO:0000259" key="2">
    <source>
        <dbReference type="Pfam" id="PF09994"/>
    </source>
</evidence>
<dbReference type="PANTHER" id="PTHR33840">
    <property type="match status" value="1"/>
</dbReference>
<evidence type="ECO:0000313" key="3">
    <source>
        <dbReference type="EMBL" id="KAF1965781.1"/>
    </source>
</evidence>
<evidence type="ECO:0000313" key="4">
    <source>
        <dbReference type="Proteomes" id="UP000800036"/>
    </source>
</evidence>
<gene>
    <name evidence="3" type="ORF">BU23DRAFT_593527</name>
</gene>
<reference evidence="3" key="1">
    <citation type="journal article" date="2020" name="Stud. Mycol.">
        <title>101 Dothideomycetes genomes: a test case for predicting lifestyles and emergence of pathogens.</title>
        <authorList>
            <person name="Haridas S."/>
            <person name="Albert R."/>
            <person name="Binder M."/>
            <person name="Bloem J."/>
            <person name="Labutti K."/>
            <person name="Salamov A."/>
            <person name="Andreopoulos B."/>
            <person name="Baker S."/>
            <person name="Barry K."/>
            <person name="Bills G."/>
            <person name="Bluhm B."/>
            <person name="Cannon C."/>
            <person name="Castanera R."/>
            <person name="Culley D."/>
            <person name="Daum C."/>
            <person name="Ezra D."/>
            <person name="Gonzalez J."/>
            <person name="Henrissat B."/>
            <person name="Kuo A."/>
            <person name="Liang C."/>
            <person name="Lipzen A."/>
            <person name="Lutzoni F."/>
            <person name="Magnuson J."/>
            <person name="Mondo S."/>
            <person name="Nolan M."/>
            <person name="Ohm R."/>
            <person name="Pangilinan J."/>
            <person name="Park H.-J."/>
            <person name="Ramirez L."/>
            <person name="Alfaro M."/>
            <person name="Sun H."/>
            <person name="Tritt A."/>
            <person name="Yoshinaga Y."/>
            <person name="Zwiers L.-H."/>
            <person name="Turgeon B."/>
            <person name="Goodwin S."/>
            <person name="Spatafora J."/>
            <person name="Crous P."/>
            <person name="Grigoriev I."/>
        </authorList>
    </citation>
    <scope>NUCLEOTIDE SEQUENCE</scope>
    <source>
        <strain evidence="3">CBS 107.79</strain>
    </source>
</reference>
<dbReference type="EMBL" id="ML976756">
    <property type="protein sequence ID" value="KAF1965781.1"/>
    <property type="molecule type" value="Genomic_DNA"/>
</dbReference>
<dbReference type="PANTHER" id="PTHR33840:SF2">
    <property type="entry name" value="TLE1 PHOSPHOLIPASE DOMAIN-CONTAINING PROTEIN"/>
    <property type="match status" value="1"/>
</dbReference>
<evidence type="ECO:0000256" key="1">
    <source>
        <dbReference type="SAM" id="MobiDB-lite"/>
    </source>
</evidence>
<name>A0A6A5ULG8_9PLEO</name>
<feature type="domain" description="T6SS Phospholipase effector Tle1-like catalytic" evidence="2">
    <location>
        <begin position="14"/>
        <end position="136"/>
    </location>
</feature>
<dbReference type="InterPro" id="IPR018712">
    <property type="entry name" value="Tle1-like_cat"/>
</dbReference>
<accession>A0A6A5ULG8</accession>
<protein>
    <recommendedName>
        <fullName evidence="2">T6SS Phospholipase effector Tle1-like catalytic domain-containing protein</fullName>
    </recommendedName>
</protein>
<keyword evidence="4" id="KW-1185">Reference proteome</keyword>
<dbReference type="OrthoDB" id="3162439at2759"/>
<dbReference type="AlphaFoldDB" id="A0A6A5ULG8"/>
<dbReference type="Pfam" id="PF09994">
    <property type="entry name" value="T6SS_Tle1-like_cat"/>
    <property type="match status" value="2"/>
</dbReference>
<organism evidence="3 4">
    <name type="scientific">Bimuria novae-zelandiae CBS 107.79</name>
    <dbReference type="NCBI Taxonomy" id="1447943"/>
    <lineage>
        <taxon>Eukaryota</taxon>
        <taxon>Fungi</taxon>
        <taxon>Dikarya</taxon>
        <taxon>Ascomycota</taxon>
        <taxon>Pezizomycotina</taxon>
        <taxon>Dothideomycetes</taxon>
        <taxon>Pleosporomycetidae</taxon>
        <taxon>Pleosporales</taxon>
        <taxon>Massarineae</taxon>
        <taxon>Didymosphaeriaceae</taxon>
        <taxon>Bimuria</taxon>
    </lineage>
</organism>
<sequence length="470" mass="52956">MAKSTAARPSNSTKTFVSCFDGTGNKFSGLLDCNENFHYHQPGIGTYIVATSESSRFDRLKRWYMKAKDMAIATSLADHVLGGYRFLMRYYTPGDDIFLFGFSRGAYTARFLAEMLDQVGLLSAGNDEMCHFAWKTETFSRPVKPIRILGLFDTMQRNQFPYTARSSARIIRHVVSIEECRAKFRQDLISQDRSNESNRYKHRGRPAKVRLGSSEGEHGSLVVGGQPSLSTPNDHRETLAVPVETRNASQAPMGSYTGEATRATPSVYDISLQATQNRQYSDPNYEDEQDIREVRFAGCHIDIGRRWPLHPGEDAALSHVPLVWMVREAQRAGLQLDETKLEALHCDYTEMLPELPPLKPHIEEILASVSTIDLDSASPATVVIGHHDGSADSEEAINRTDHLDRQLPNPSAPPHQYNTKFLQHLHFAATCGRIYDVLQFDNGASRFEIISWNVMEYLPFRCMDLQEDGS</sequence>